<feature type="region of interest" description="Disordered" evidence="4">
    <location>
        <begin position="370"/>
        <end position="392"/>
    </location>
</feature>
<comment type="caution">
    <text evidence="6">The sequence shown here is derived from an EMBL/GenBank/DDBJ whole genome shotgun (WGS) entry which is preliminary data.</text>
</comment>
<sequence>MIPLQHITLYKNDLGYFERTSEVQKDKSKFILQIPDVNKKLVIDTLCVNYPKPVTVNYDVEAHEKLLLENSEEGLYNFVQTSSFAEFLTSCIGCEIEFTINKQTLSGTIILLDKKTSTVTLERSQDTIESSKSTLYVMLSTDQSIHSFELDTIESIKFTNTYLQDQLMKMLTKLSKSRNPTPKVSNNVKIYFNIDQLSSTVGENIRISYIFPTVEWKCLYRLEIDSDKTSATKMPSAKVNLTLFALVKNTTDEDWTNVLLSLVANELEILKNNKQTPANAQTATSGRRGGDESTGSSYQVFLKTLTGKTVTLDAEASDSIANIKQKIQDKEGIPPDQQRLIFAGKQLEDGRTLADYNIQKESTLHLVLRLRGGPPESHPKQHKSQQVASNDDDYESLDASQMSGLAEHVLYNLPSLTTIPAKQSALVTIDKWRVHGELVLYYDPKVNDLNAIRAVHLTNDTGSVLAPGSIGVLEEGRFVSQCQFTPMLVKDDQLINYGLDTTISITKTVPSSLQEVNIQHVEIIYSQSDNSSLATIPIGIEFHQNHTKRTKYVIKNNSADRRVEKFYIDHSADVSLGGWVITTKENCIKSVMGFSRYQLSLDSQQEVELVVAEQATSTKFLTGLTDLDTFLKKQVIELLQLNILDKATMEMIQRISKCKYIDQALDYMIRNGVEGSEISETIIHDWKTKELLPKLLLDKVIALQDMQTHLTDLNQQIEYLNSHIKSIFTNQERLRENIKSLEKINTSDLLNRYLKDLNMEEDDLAQTRKELKALEIEKNSLNKDLKEKRFQVTNEAKEEKKNLRV</sequence>
<evidence type="ECO:0000256" key="2">
    <source>
        <dbReference type="ARBA" id="ARBA00022499"/>
    </source>
</evidence>
<dbReference type="EMBL" id="CAJOBC010000022">
    <property type="protein sequence ID" value="CAF3520440.1"/>
    <property type="molecule type" value="Genomic_DNA"/>
</dbReference>
<keyword evidence="8" id="KW-1185">Reference proteome</keyword>
<dbReference type="PROSITE" id="PS00299">
    <property type="entry name" value="UBIQUITIN_1"/>
    <property type="match status" value="1"/>
</dbReference>
<dbReference type="Gene3D" id="3.10.20.90">
    <property type="entry name" value="Phosphatidylinositol 3-kinase Catalytic Subunit, Chain A, domain 1"/>
    <property type="match status" value="1"/>
</dbReference>
<reference evidence="6" key="1">
    <citation type="submission" date="2021-02" db="EMBL/GenBank/DDBJ databases">
        <authorList>
            <person name="Nowell W R."/>
        </authorList>
    </citation>
    <scope>NUCLEOTIDE SEQUENCE</scope>
</reference>
<protein>
    <recommendedName>
        <fullName evidence="5">Ubiquitin-like domain-containing protein</fullName>
    </recommendedName>
</protein>
<dbReference type="FunFam" id="3.10.20.90:FF:000009">
    <property type="entry name" value="Ubiquitin-60S ribosomal protein"/>
    <property type="match status" value="1"/>
</dbReference>
<dbReference type="EMBL" id="CAJNOQ010000022">
    <property type="protein sequence ID" value="CAF0742026.1"/>
    <property type="molecule type" value="Genomic_DNA"/>
</dbReference>
<evidence type="ECO:0000313" key="8">
    <source>
        <dbReference type="Proteomes" id="UP000663829"/>
    </source>
</evidence>
<dbReference type="InterPro" id="IPR037291">
    <property type="entry name" value="DUF4139"/>
</dbReference>
<proteinExistence type="inferred from homology"/>
<accession>A0A813NX87</accession>
<feature type="region of interest" description="Disordered" evidence="4">
    <location>
        <begin position="276"/>
        <end position="295"/>
    </location>
</feature>
<dbReference type="InterPro" id="IPR029071">
    <property type="entry name" value="Ubiquitin-like_domsf"/>
</dbReference>
<evidence type="ECO:0000256" key="3">
    <source>
        <dbReference type="SAM" id="Coils"/>
    </source>
</evidence>
<name>A0A813NX87_9BILA</name>
<keyword evidence="3" id="KW-0175">Coiled coil</keyword>
<evidence type="ECO:0000256" key="1">
    <source>
        <dbReference type="ARBA" id="ARBA00008430"/>
    </source>
</evidence>
<gene>
    <name evidence="6" type="ORF">GPM918_LOCUS324</name>
    <name evidence="7" type="ORF">SRO942_LOCUS325</name>
</gene>
<dbReference type="Proteomes" id="UP000681722">
    <property type="component" value="Unassembled WGS sequence"/>
</dbReference>
<dbReference type="InterPro" id="IPR019956">
    <property type="entry name" value="Ubiquitin_dom"/>
</dbReference>
<dbReference type="Pfam" id="PF13598">
    <property type="entry name" value="DUF4139"/>
    <property type="match status" value="1"/>
</dbReference>
<organism evidence="6 8">
    <name type="scientific">Didymodactylos carnosus</name>
    <dbReference type="NCBI Taxonomy" id="1234261"/>
    <lineage>
        <taxon>Eukaryota</taxon>
        <taxon>Metazoa</taxon>
        <taxon>Spiralia</taxon>
        <taxon>Gnathifera</taxon>
        <taxon>Rotifera</taxon>
        <taxon>Eurotatoria</taxon>
        <taxon>Bdelloidea</taxon>
        <taxon>Philodinida</taxon>
        <taxon>Philodinidae</taxon>
        <taxon>Didymodactylos</taxon>
    </lineage>
</organism>
<dbReference type="AlphaFoldDB" id="A0A813NX87"/>
<evidence type="ECO:0000313" key="7">
    <source>
        <dbReference type="EMBL" id="CAF3520440.1"/>
    </source>
</evidence>
<dbReference type="PANTHER" id="PTHR10666">
    <property type="entry name" value="UBIQUITIN"/>
    <property type="match status" value="1"/>
</dbReference>
<dbReference type="InterPro" id="IPR000626">
    <property type="entry name" value="Ubiquitin-like_dom"/>
</dbReference>
<dbReference type="PROSITE" id="PS50053">
    <property type="entry name" value="UBIQUITIN_2"/>
    <property type="match status" value="1"/>
</dbReference>
<feature type="domain" description="Ubiquitin-like" evidence="5">
    <location>
        <begin position="298"/>
        <end position="373"/>
    </location>
</feature>
<dbReference type="Pfam" id="PF00240">
    <property type="entry name" value="ubiquitin"/>
    <property type="match status" value="1"/>
</dbReference>
<dbReference type="PRINTS" id="PR00348">
    <property type="entry name" value="UBIQUITIN"/>
</dbReference>
<dbReference type="CDD" id="cd01803">
    <property type="entry name" value="Ubl_ubiquitin"/>
    <property type="match status" value="1"/>
</dbReference>
<feature type="coiled-coil region" evidence="3">
    <location>
        <begin position="750"/>
        <end position="802"/>
    </location>
</feature>
<dbReference type="InterPro" id="IPR019954">
    <property type="entry name" value="Ubiquitin_CS"/>
</dbReference>
<keyword evidence="2" id="KW-1017">Isopeptide bond</keyword>
<dbReference type="Proteomes" id="UP000663829">
    <property type="component" value="Unassembled WGS sequence"/>
</dbReference>
<dbReference type="InterPro" id="IPR050158">
    <property type="entry name" value="Ubiquitin_ubiquitin-like"/>
</dbReference>
<comment type="similarity">
    <text evidence="1">Belongs to the ubiquitin family.</text>
</comment>
<dbReference type="SUPFAM" id="SSF54236">
    <property type="entry name" value="Ubiquitin-like"/>
    <property type="match status" value="1"/>
</dbReference>
<evidence type="ECO:0000259" key="5">
    <source>
        <dbReference type="PROSITE" id="PS50053"/>
    </source>
</evidence>
<evidence type="ECO:0000256" key="4">
    <source>
        <dbReference type="SAM" id="MobiDB-lite"/>
    </source>
</evidence>
<feature type="compositionally biased region" description="Polar residues" evidence="4">
    <location>
        <begin position="276"/>
        <end position="285"/>
    </location>
</feature>
<evidence type="ECO:0000313" key="6">
    <source>
        <dbReference type="EMBL" id="CAF0742026.1"/>
    </source>
</evidence>
<dbReference type="SMART" id="SM00213">
    <property type="entry name" value="UBQ"/>
    <property type="match status" value="1"/>
</dbReference>
<dbReference type="OrthoDB" id="417450at2759"/>